<protein>
    <submittedName>
        <fullName evidence="2">Uncharacterized protein</fullName>
    </submittedName>
</protein>
<evidence type="ECO:0000313" key="3">
    <source>
        <dbReference type="Proteomes" id="UP000236161"/>
    </source>
</evidence>
<evidence type="ECO:0000313" key="2">
    <source>
        <dbReference type="EMBL" id="PKA64610.1"/>
    </source>
</evidence>
<name>A0A2I0B9Y6_9ASPA</name>
<dbReference type="EMBL" id="KZ451903">
    <property type="protein sequence ID" value="PKA64610.1"/>
    <property type="molecule type" value="Genomic_DNA"/>
</dbReference>
<dbReference type="Proteomes" id="UP000236161">
    <property type="component" value="Unassembled WGS sequence"/>
</dbReference>
<feature type="compositionally biased region" description="Polar residues" evidence="1">
    <location>
        <begin position="78"/>
        <end position="94"/>
    </location>
</feature>
<reference evidence="2 3" key="1">
    <citation type="journal article" date="2017" name="Nature">
        <title>The Apostasia genome and the evolution of orchids.</title>
        <authorList>
            <person name="Zhang G.Q."/>
            <person name="Liu K.W."/>
            <person name="Li Z."/>
            <person name="Lohaus R."/>
            <person name="Hsiao Y.Y."/>
            <person name="Niu S.C."/>
            <person name="Wang J.Y."/>
            <person name="Lin Y.C."/>
            <person name="Xu Q."/>
            <person name="Chen L.J."/>
            <person name="Yoshida K."/>
            <person name="Fujiwara S."/>
            <person name="Wang Z.W."/>
            <person name="Zhang Y.Q."/>
            <person name="Mitsuda N."/>
            <person name="Wang M."/>
            <person name="Liu G.H."/>
            <person name="Pecoraro L."/>
            <person name="Huang H.X."/>
            <person name="Xiao X.J."/>
            <person name="Lin M."/>
            <person name="Wu X.Y."/>
            <person name="Wu W.L."/>
            <person name="Chen Y.Y."/>
            <person name="Chang S.B."/>
            <person name="Sakamoto S."/>
            <person name="Ohme-Takagi M."/>
            <person name="Yagi M."/>
            <person name="Zeng S.J."/>
            <person name="Shen C.Y."/>
            <person name="Yeh C.M."/>
            <person name="Luo Y.B."/>
            <person name="Tsai W.C."/>
            <person name="Van de Peer Y."/>
            <person name="Liu Z.J."/>
        </authorList>
    </citation>
    <scope>NUCLEOTIDE SEQUENCE [LARGE SCALE GENOMIC DNA]</scope>
    <source>
        <strain evidence="3">cv. Shenzhen</strain>
        <tissue evidence="2">Stem</tissue>
    </source>
</reference>
<organism evidence="2 3">
    <name type="scientific">Apostasia shenzhenica</name>
    <dbReference type="NCBI Taxonomy" id="1088818"/>
    <lineage>
        <taxon>Eukaryota</taxon>
        <taxon>Viridiplantae</taxon>
        <taxon>Streptophyta</taxon>
        <taxon>Embryophyta</taxon>
        <taxon>Tracheophyta</taxon>
        <taxon>Spermatophyta</taxon>
        <taxon>Magnoliopsida</taxon>
        <taxon>Liliopsida</taxon>
        <taxon>Asparagales</taxon>
        <taxon>Orchidaceae</taxon>
        <taxon>Apostasioideae</taxon>
        <taxon>Apostasia</taxon>
    </lineage>
</organism>
<evidence type="ECO:0000256" key="1">
    <source>
        <dbReference type="SAM" id="MobiDB-lite"/>
    </source>
</evidence>
<feature type="region of interest" description="Disordered" evidence="1">
    <location>
        <begin position="56"/>
        <end position="148"/>
    </location>
</feature>
<dbReference type="OrthoDB" id="1751727at2759"/>
<feature type="compositionally biased region" description="Low complexity" evidence="1">
    <location>
        <begin position="112"/>
        <end position="125"/>
    </location>
</feature>
<sequence>MNAETKDTTDDRSTMIFVHSILPGELYDSFVDDMPKTLMEARTRAEKHIHLEDAKALKAKAKQEVASPQAKKGEAPKTDSNTPRRSFRDQNFSPSHGKRKFEGESPRPLLQSTSSKKSFRSSAIKVSSRTAANASHRNPARTPPSFANSTSVTAIFSSSAALFGHSSTST</sequence>
<accession>A0A2I0B9Y6</accession>
<proteinExistence type="predicted"/>
<gene>
    <name evidence="2" type="ORF">AXF42_Ash007356</name>
</gene>
<keyword evidence="3" id="KW-1185">Reference proteome</keyword>
<dbReference type="AlphaFoldDB" id="A0A2I0B9Y6"/>
<feature type="compositionally biased region" description="Polar residues" evidence="1">
    <location>
        <begin position="127"/>
        <end position="136"/>
    </location>
</feature>